<gene>
    <name evidence="1" type="ORF">ElyMa_003231300</name>
</gene>
<dbReference type="EMBL" id="BMAT01006648">
    <property type="protein sequence ID" value="GFS17112.1"/>
    <property type="molecule type" value="Genomic_DNA"/>
</dbReference>
<keyword evidence="2" id="KW-1185">Reference proteome</keyword>
<evidence type="ECO:0000313" key="2">
    <source>
        <dbReference type="Proteomes" id="UP000762676"/>
    </source>
</evidence>
<protein>
    <submittedName>
        <fullName evidence="1">Uncharacterized protein</fullName>
    </submittedName>
</protein>
<reference evidence="1 2" key="1">
    <citation type="journal article" date="2021" name="Elife">
        <title>Chloroplast acquisition without the gene transfer in kleptoplastic sea slugs, Plakobranchus ocellatus.</title>
        <authorList>
            <person name="Maeda T."/>
            <person name="Takahashi S."/>
            <person name="Yoshida T."/>
            <person name="Shimamura S."/>
            <person name="Takaki Y."/>
            <person name="Nagai Y."/>
            <person name="Toyoda A."/>
            <person name="Suzuki Y."/>
            <person name="Arimoto A."/>
            <person name="Ishii H."/>
            <person name="Satoh N."/>
            <person name="Nishiyama T."/>
            <person name="Hasebe M."/>
            <person name="Maruyama T."/>
            <person name="Minagawa J."/>
            <person name="Obokata J."/>
            <person name="Shigenobu S."/>
        </authorList>
    </citation>
    <scope>NUCLEOTIDE SEQUENCE [LARGE SCALE GENOMIC DNA]</scope>
</reference>
<dbReference type="AlphaFoldDB" id="A0AAV4J840"/>
<name>A0AAV4J840_9GAST</name>
<dbReference type="Proteomes" id="UP000762676">
    <property type="component" value="Unassembled WGS sequence"/>
</dbReference>
<accession>A0AAV4J840</accession>
<evidence type="ECO:0000313" key="1">
    <source>
        <dbReference type="EMBL" id="GFS17112.1"/>
    </source>
</evidence>
<comment type="caution">
    <text evidence="1">The sequence shown here is derived from an EMBL/GenBank/DDBJ whole genome shotgun (WGS) entry which is preliminary data.</text>
</comment>
<organism evidence="1 2">
    <name type="scientific">Elysia marginata</name>
    <dbReference type="NCBI Taxonomy" id="1093978"/>
    <lineage>
        <taxon>Eukaryota</taxon>
        <taxon>Metazoa</taxon>
        <taxon>Spiralia</taxon>
        <taxon>Lophotrochozoa</taxon>
        <taxon>Mollusca</taxon>
        <taxon>Gastropoda</taxon>
        <taxon>Heterobranchia</taxon>
        <taxon>Euthyneura</taxon>
        <taxon>Panpulmonata</taxon>
        <taxon>Sacoglossa</taxon>
        <taxon>Placobranchoidea</taxon>
        <taxon>Plakobranchidae</taxon>
        <taxon>Elysia</taxon>
    </lineage>
</organism>
<sequence length="117" mass="13143">MEPGRCCTLWLVHQAIFPLLLSSALSILNFWGGGLKLVKPSYSRLTGDWPGMQTGRLRRTDATWPSRGQRGRQPQAGMETGTVVVQLLSPSIKQKAGHRQQSWTFEQDQDFAMSTRL</sequence>
<proteinExistence type="predicted"/>